<organism evidence="1 2">
    <name type="scientific">Bathymodiolus azoricus thioautotrophic gill symbiont</name>
    <dbReference type="NCBI Taxonomy" id="235205"/>
    <lineage>
        <taxon>Bacteria</taxon>
        <taxon>Pseudomonadati</taxon>
        <taxon>Pseudomonadota</taxon>
        <taxon>Gammaproteobacteria</taxon>
        <taxon>sulfur-oxidizing symbionts</taxon>
    </lineage>
</organism>
<evidence type="ECO:0000313" key="1">
    <source>
        <dbReference type="EMBL" id="CAB5506729.1"/>
    </source>
</evidence>
<gene>
    <name evidence="1" type="ORF">AZO1586R_2141</name>
</gene>
<sequence length="127" mass="14291">MGGIHLVRHDRAGTTIQFYVMMTLALLQLHLKQSIMDKTEIKENETCPVKPAESESCRDKKTTQNCNSLHAPHEADNSRLGEVGFLASLGGTVKKYWKIGVHWLAALRDLLALPFDEKAWHILKISP</sequence>
<reference evidence="1" key="1">
    <citation type="submission" date="2020-05" db="EMBL/GenBank/DDBJ databases">
        <authorList>
            <person name="Petersen J."/>
            <person name="Sayavedra L."/>
        </authorList>
    </citation>
    <scope>NUCLEOTIDE SEQUENCE</scope>
    <source>
        <strain evidence="1">B azoricus SOX Menez Gwen</strain>
    </source>
</reference>
<proteinExistence type="predicted"/>
<evidence type="ECO:0000313" key="2">
    <source>
        <dbReference type="Proteomes" id="UP000635628"/>
    </source>
</evidence>
<keyword evidence="2" id="KW-1185">Reference proteome</keyword>
<name>A0ACA8ZT73_9GAMM</name>
<accession>A0ACA8ZT73</accession>
<protein>
    <submittedName>
        <fullName evidence="1">Uncharacterized protein</fullName>
    </submittedName>
</protein>
<comment type="caution">
    <text evidence="1">The sequence shown here is derived from an EMBL/GenBank/DDBJ whole genome shotgun (WGS) entry which is preliminary data.</text>
</comment>
<dbReference type="Proteomes" id="UP000635628">
    <property type="component" value="Unassembled WGS sequence"/>
</dbReference>
<dbReference type="EMBL" id="CAESAP020000342">
    <property type="protein sequence ID" value="CAB5506729.1"/>
    <property type="molecule type" value="Genomic_DNA"/>
</dbReference>